<proteinExistence type="predicted"/>
<gene>
    <name evidence="1" type="ORF">AVDCRST_MAG92-4362</name>
</gene>
<accession>A0A6J4K0T8</accession>
<dbReference type="AlphaFoldDB" id="A0A6J4K0T8"/>
<sequence length="40" mass="4371">MVGNRAYFDLFLLLSPIARNSPATRGLGSIEIIPNPKSKI</sequence>
<protein>
    <submittedName>
        <fullName evidence="1">Uncharacterized protein</fullName>
    </submittedName>
</protein>
<name>A0A6J4K0T8_9CYAN</name>
<dbReference type="EMBL" id="CADCTM010000768">
    <property type="protein sequence ID" value="CAA9292056.1"/>
    <property type="molecule type" value="Genomic_DNA"/>
</dbReference>
<organism evidence="1">
    <name type="scientific">uncultured Coleofasciculus sp</name>
    <dbReference type="NCBI Taxonomy" id="1267456"/>
    <lineage>
        <taxon>Bacteria</taxon>
        <taxon>Bacillati</taxon>
        <taxon>Cyanobacteriota</taxon>
        <taxon>Cyanophyceae</taxon>
        <taxon>Coleofasciculales</taxon>
        <taxon>Coleofasciculaceae</taxon>
        <taxon>Coleofasciculus</taxon>
        <taxon>environmental samples</taxon>
    </lineage>
</organism>
<evidence type="ECO:0000313" key="1">
    <source>
        <dbReference type="EMBL" id="CAA9292056.1"/>
    </source>
</evidence>
<reference evidence="1" key="1">
    <citation type="submission" date="2020-02" db="EMBL/GenBank/DDBJ databases">
        <authorList>
            <person name="Meier V. D."/>
        </authorList>
    </citation>
    <scope>NUCLEOTIDE SEQUENCE</scope>
    <source>
        <strain evidence="1">AVDCRST_MAG92</strain>
    </source>
</reference>